<dbReference type="PANTHER" id="PTHR43739">
    <property type="entry name" value="XYLOGLUCANASE (EUROFUNG)"/>
    <property type="match status" value="1"/>
</dbReference>
<evidence type="ECO:0000313" key="8">
    <source>
        <dbReference type="Proteomes" id="UP001223072"/>
    </source>
</evidence>
<evidence type="ECO:0000256" key="6">
    <source>
        <dbReference type="ARBA" id="ARBA00037986"/>
    </source>
</evidence>
<keyword evidence="3" id="KW-0119">Carbohydrate metabolism</keyword>
<name>A0ABU0RW11_9ACTN</name>
<evidence type="ECO:0000256" key="1">
    <source>
        <dbReference type="ARBA" id="ARBA00022729"/>
    </source>
</evidence>
<sequence>MLFLISPPTGQAHLLSGSRDIGTLYHDRLTASPAGGLATNPVFITTAGLAQAANKPSYVVRSGTGDNGNGAYSNDGGQTWAPFASQPSVAKEAAGPIATTADGGVLVWSFVHWDGSKHPAQRSENNGATWSEVSSFPIGATPVADPANSSVLYAFDTGAGVLFASTDHGLTFTARATGLPSGDAGFQLVAAPGRSGDLWLSTKGNGLFRSTNGGWSFTKVASCEASYTLGFGAAANGASYLSVYQVATVRGVTGVYRSDDAATTWRRINDDQHQWGWIGQAITGDPRIPGMVYLATNGRGIQFGQSA</sequence>
<dbReference type="Proteomes" id="UP001223072">
    <property type="component" value="Unassembled WGS sequence"/>
</dbReference>
<gene>
    <name evidence="7" type="ORF">QFZ49_006115</name>
</gene>
<keyword evidence="8" id="KW-1185">Reference proteome</keyword>
<evidence type="ECO:0000256" key="3">
    <source>
        <dbReference type="ARBA" id="ARBA00023277"/>
    </source>
</evidence>
<protein>
    <recommendedName>
        <fullName evidence="9">Exo-alpha-sialidase</fullName>
    </recommendedName>
</protein>
<evidence type="ECO:0000256" key="4">
    <source>
        <dbReference type="ARBA" id="ARBA00023295"/>
    </source>
</evidence>
<evidence type="ECO:0000256" key="2">
    <source>
        <dbReference type="ARBA" id="ARBA00022801"/>
    </source>
</evidence>
<keyword evidence="2" id="KW-0378">Hydrolase</keyword>
<keyword evidence="1" id="KW-0732">Signal</keyword>
<comment type="similarity">
    <text evidence="6">Belongs to the glycosyl hydrolase 74 family.</text>
</comment>
<evidence type="ECO:0000313" key="7">
    <source>
        <dbReference type="EMBL" id="MDQ0936140.1"/>
    </source>
</evidence>
<dbReference type="PANTHER" id="PTHR43739:SF2">
    <property type="entry name" value="OLIGOXYLOGLUCAN-REDUCING END-SPECIFIC XYLOGLUCANASE-RELATED"/>
    <property type="match status" value="1"/>
</dbReference>
<accession>A0ABU0RW11</accession>
<dbReference type="CDD" id="cd15482">
    <property type="entry name" value="Sialidase_non-viral"/>
    <property type="match status" value="1"/>
</dbReference>
<evidence type="ECO:0000256" key="5">
    <source>
        <dbReference type="ARBA" id="ARBA00023326"/>
    </source>
</evidence>
<keyword evidence="4" id="KW-0326">Glycosidase</keyword>
<reference evidence="7 8" key="1">
    <citation type="submission" date="2023-07" db="EMBL/GenBank/DDBJ databases">
        <title>Comparative genomics of wheat-associated soil bacteria to identify genetic determinants of phenazine resistance.</title>
        <authorList>
            <person name="Mouncey N."/>
        </authorList>
    </citation>
    <scope>NUCLEOTIDE SEQUENCE [LARGE SCALE GENOMIC DNA]</scope>
    <source>
        <strain evidence="7 8">W2I16</strain>
    </source>
</reference>
<comment type="caution">
    <text evidence="7">The sequence shown here is derived from an EMBL/GenBank/DDBJ whole genome shotgun (WGS) entry which is preliminary data.</text>
</comment>
<dbReference type="Gene3D" id="2.130.10.10">
    <property type="entry name" value="YVTN repeat-like/Quinoprotein amine dehydrogenase"/>
    <property type="match status" value="1"/>
</dbReference>
<dbReference type="SUPFAM" id="SSF110296">
    <property type="entry name" value="Oligoxyloglucan reducing end-specific cellobiohydrolase"/>
    <property type="match status" value="1"/>
</dbReference>
<evidence type="ECO:0008006" key="9">
    <source>
        <dbReference type="Google" id="ProtNLM"/>
    </source>
</evidence>
<dbReference type="InterPro" id="IPR015943">
    <property type="entry name" value="WD40/YVTN_repeat-like_dom_sf"/>
</dbReference>
<keyword evidence="5" id="KW-0624">Polysaccharide degradation</keyword>
<proteinExistence type="inferred from homology"/>
<organism evidence="7 8">
    <name type="scientific">Streptomyces turgidiscabies</name>
    <dbReference type="NCBI Taxonomy" id="85558"/>
    <lineage>
        <taxon>Bacteria</taxon>
        <taxon>Bacillati</taxon>
        <taxon>Actinomycetota</taxon>
        <taxon>Actinomycetes</taxon>
        <taxon>Kitasatosporales</taxon>
        <taxon>Streptomycetaceae</taxon>
        <taxon>Streptomyces</taxon>
    </lineage>
</organism>
<dbReference type="InterPro" id="IPR052025">
    <property type="entry name" value="Xyloglucanase_GH74"/>
</dbReference>
<dbReference type="EMBL" id="JAUSZS010000008">
    <property type="protein sequence ID" value="MDQ0936140.1"/>
    <property type="molecule type" value="Genomic_DNA"/>
</dbReference>